<reference evidence="1 2" key="1">
    <citation type="journal article" date="2022" name="DNA Res.">
        <title>Chromosomal-level genome assembly of the orchid tree Bauhinia variegata (Leguminosae; Cercidoideae) supports the allotetraploid origin hypothesis of Bauhinia.</title>
        <authorList>
            <person name="Zhong Y."/>
            <person name="Chen Y."/>
            <person name="Zheng D."/>
            <person name="Pang J."/>
            <person name="Liu Y."/>
            <person name="Luo S."/>
            <person name="Meng S."/>
            <person name="Qian L."/>
            <person name="Wei D."/>
            <person name="Dai S."/>
            <person name="Zhou R."/>
        </authorList>
    </citation>
    <scope>NUCLEOTIDE SEQUENCE [LARGE SCALE GENOMIC DNA]</scope>
    <source>
        <strain evidence="1">BV-YZ2020</strain>
    </source>
</reference>
<sequence length="712" mass="79283">MKPKCASCNSALFVKAFTWPFGAFVFSASLSASLTDHTVAMENAKMGAGRKSQTFNVNGTVPFFPTTYFSVCGRNLQKNQLGGVIFGCKTNSLKECLSKQLFGLPAQHFSYVKNIDPGLPLFLFNYSDRKLHGTFEAVSKGQINIDPYGWAADGDRTQYPAQVQIRVRLKCHPLSEDKFKPVIADNYYSYNHFWFELDHGQASKLISLLESSSIAPGTSATQTTTRWRTVYRPLQSQESPGEGEVFRMLDSEMENSTHSSRKSDSTEILSSFDGDIQQWDSQIDVKEVEQEEKDLLFMKLKKLIHNQSQDLSLSGNVKDNNDIKNMHSEDKGCLEASSGLEEKKEESPVPSIECQFIITQLMQDVEELKAFKTAQTQKIAYLEQKLELAEMEIQHLKNRCTILESACNHSVMHNEKRVIQLSDDLHLDSKESLFLIGGFDGESPLASMDLYCPSQNVIKPLKPMSTVRSYASVAQLNGDIYIFGGGDGTLWYDTVESYSPLCNQWTLCPSLAQKKGSLAGAALNSKIFAIGGGNGIDCFSDVEMLDLDIGRWISTRSMLQKRFSLAAVELNGVLYATGGFDGTDYLKSAERFDPREHSWTKIASMNEKRSCHSLVVLNEKLYALGGFDGGEMVPSIEVFDPRLGAWMMGEPMNQPRGYSAAAVVKDSIYIIGGIKVDDQIVDSVENYKEGQGWQETFTTVVGRRCYLSAIAI</sequence>
<proteinExistence type="predicted"/>
<gene>
    <name evidence="1" type="ORF">L6164_002413</name>
</gene>
<name>A0ACB9PZZ1_BAUVA</name>
<organism evidence="1 2">
    <name type="scientific">Bauhinia variegata</name>
    <name type="common">Purple orchid tree</name>
    <name type="synonym">Phanera variegata</name>
    <dbReference type="NCBI Taxonomy" id="167791"/>
    <lineage>
        <taxon>Eukaryota</taxon>
        <taxon>Viridiplantae</taxon>
        <taxon>Streptophyta</taxon>
        <taxon>Embryophyta</taxon>
        <taxon>Tracheophyta</taxon>
        <taxon>Spermatophyta</taxon>
        <taxon>Magnoliopsida</taxon>
        <taxon>eudicotyledons</taxon>
        <taxon>Gunneridae</taxon>
        <taxon>Pentapetalae</taxon>
        <taxon>rosids</taxon>
        <taxon>fabids</taxon>
        <taxon>Fabales</taxon>
        <taxon>Fabaceae</taxon>
        <taxon>Cercidoideae</taxon>
        <taxon>Cercideae</taxon>
        <taxon>Bauhiniinae</taxon>
        <taxon>Bauhinia</taxon>
    </lineage>
</organism>
<keyword evidence="2" id="KW-1185">Reference proteome</keyword>
<comment type="caution">
    <text evidence="1">The sequence shown here is derived from an EMBL/GenBank/DDBJ whole genome shotgun (WGS) entry which is preliminary data.</text>
</comment>
<evidence type="ECO:0000313" key="1">
    <source>
        <dbReference type="EMBL" id="KAI4353464.1"/>
    </source>
</evidence>
<dbReference type="Proteomes" id="UP000828941">
    <property type="component" value="Chromosome 2"/>
</dbReference>
<accession>A0ACB9PZZ1</accession>
<dbReference type="EMBL" id="CM039427">
    <property type="protein sequence ID" value="KAI4353464.1"/>
    <property type="molecule type" value="Genomic_DNA"/>
</dbReference>
<protein>
    <submittedName>
        <fullName evidence="1">Uncharacterized protein</fullName>
    </submittedName>
</protein>
<evidence type="ECO:0000313" key="2">
    <source>
        <dbReference type="Proteomes" id="UP000828941"/>
    </source>
</evidence>